<evidence type="ECO:0000256" key="13">
    <source>
        <dbReference type="ARBA" id="ARBA00023237"/>
    </source>
</evidence>
<comment type="subcellular location">
    <subcellularLocation>
        <location evidence="1">Cell outer membrane</location>
        <topology evidence="1">Multi-pass membrane protein</topology>
    </subcellularLocation>
</comment>
<organism evidence="20 21">
    <name type="scientific">Capnocytophaga cynodegmi</name>
    <dbReference type="NCBI Taxonomy" id="28189"/>
    <lineage>
        <taxon>Bacteria</taxon>
        <taxon>Pseudomonadati</taxon>
        <taxon>Bacteroidota</taxon>
        <taxon>Flavobacteriia</taxon>
        <taxon>Flavobacteriales</taxon>
        <taxon>Flavobacteriaceae</taxon>
        <taxon>Capnocytophaga</taxon>
    </lineage>
</organism>
<dbReference type="eggNOG" id="COG1596">
    <property type="taxonomic scope" value="Bacteria"/>
</dbReference>
<keyword evidence="7 16" id="KW-0732">Signal</keyword>
<dbReference type="STRING" id="28189.CCYN74_90012"/>
<evidence type="ECO:0000256" key="9">
    <source>
        <dbReference type="ARBA" id="ARBA00023065"/>
    </source>
</evidence>
<feature type="domain" description="Soluble ligand binding" evidence="18">
    <location>
        <begin position="246"/>
        <end position="294"/>
    </location>
</feature>
<comment type="similarity">
    <text evidence="2">Belongs to the BexD/CtrA/VexA family.</text>
</comment>
<dbReference type="Pfam" id="PF02563">
    <property type="entry name" value="Poly_export"/>
    <property type="match status" value="1"/>
</dbReference>
<keyword evidence="14" id="KW-0449">Lipoprotein</keyword>
<evidence type="ECO:0000256" key="3">
    <source>
        <dbReference type="ARBA" id="ARBA00022448"/>
    </source>
</evidence>
<dbReference type="GO" id="GO:0015288">
    <property type="term" value="F:porin activity"/>
    <property type="evidence" value="ECO:0007669"/>
    <property type="project" value="UniProtKB-KW"/>
</dbReference>
<dbReference type="Pfam" id="PF10531">
    <property type="entry name" value="SLBB"/>
    <property type="match status" value="5"/>
</dbReference>
<evidence type="ECO:0000259" key="17">
    <source>
        <dbReference type="Pfam" id="PF02563"/>
    </source>
</evidence>
<evidence type="ECO:0000256" key="15">
    <source>
        <dbReference type="SAM" id="Phobius"/>
    </source>
</evidence>
<keyword evidence="8" id="KW-0625">Polysaccharide transport</keyword>
<dbReference type="Gene3D" id="3.30.1950.10">
    <property type="entry name" value="wza like domain"/>
    <property type="match status" value="1"/>
</dbReference>
<reference evidence="21" key="1">
    <citation type="submission" date="2015-01" db="EMBL/GenBank/DDBJ databases">
        <authorList>
            <person name="MANFREDI Pablo"/>
        </authorList>
    </citation>
    <scope>NUCLEOTIDE SEQUENCE [LARGE SCALE GENOMIC DNA]</scope>
    <source>
        <strain evidence="21">Ccyn2B</strain>
    </source>
</reference>
<keyword evidence="10" id="KW-0626">Porin</keyword>
<dbReference type="GO" id="GO:0015159">
    <property type="term" value="F:polysaccharide transmembrane transporter activity"/>
    <property type="evidence" value="ECO:0007669"/>
    <property type="project" value="InterPro"/>
</dbReference>
<accession>A0A0B7H9G2</accession>
<dbReference type="Proteomes" id="UP000038055">
    <property type="component" value="Unassembled WGS sequence"/>
</dbReference>
<feature type="domain" description="Soluble ligand binding" evidence="18">
    <location>
        <begin position="331"/>
        <end position="373"/>
    </location>
</feature>
<feature type="transmembrane region" description="Helical" evidence="15">
    <location>
        <begin position="802"/>
        <end position="820"/>
    </location>
</feature>
<keyword evidence="13" id="KW-0998">Cell outer membrane</keyword>
<dbReference type="GO" id="GO:0009279">
    <property type="term" value="C:cell outer membrane"/>
    <property type="evidence" value="ECO:0007669"/>
    <property type="project" value="UniProtKB-SubCell"/>
</dbReference>
<evidence type="ECO:0000256" key="1">
    <source>
        <dbReference type="ARBA" id="ARBA00004571"/>
    </source>
</evidence>
<feature type="domain" description="Polysaccharide export protein N-terminal" evidence="17">
    <location>
        <begin position="155"/>
        <end position="219"/>
    </location>
</feature>
<dbReference type="GO" id="GO:0006811">
    <property type="term" value="P:monoatomic ion transport"/>
    <property type="evidence" value="ECO:0007669"/>
    <property type="project" value="UniProtKB-KW"/>
</dbReference>
<evidence type="ECO:0000256" key="4">
    <source>
        <dbReference type="ARBA" id="ARBA00022452"/>
    </source>
</evidence>
<dbReference type="InterPro" id="IPR019554">
    <property type="entry name" value="Soluble_ligand-bd"/>
</dbReference>
<keyword evidence="4" id="KW-1134">Transmembrane beta strand</keyword>
<keyword evidence="21" id="KW-1185">Reference proteome</keyword>
<gene>
    <name evidence="20" type="ORF">CCYN2B_30019</name>
</gene>
<dbReference type="EMBL" id="CDOD01000023">
    <property type="protein sequence ID" value="CEN35985.1"/>
    <property type="molecule type" value="Genomic_DNA"/>
</dbReference>
<dbReference type="RefSeq" id="WP_041992279.1">
    <property type="nucleotide sequence ID" value="NZ_CDOD01000023.1"/>
</dbReference>
<evidence type="ECO:0000256" key="11">
    <source>
        <dbReference type="ARBA" id="ARBA00023136"/>
    </source>
</evidence>
<feature type="domain" description="Soluble ligand binding" evidence="18">
    <location>
        <begin position="596"/>
        <end position="643"/>
    </location>
</feature>
<keyword evidence="3" id="KW-0813">Transport</keyword>
<keyword evidence="6 15" id="KW-0812">Transmembrane</keyword>
<evidence type="ECO:0000256" key="8">
    <source>
        <dbReference type="ARBA" id="ARBA00023047"/>
    </source>
</evidence>
<feature type="domain" description="Soluble ligand binding" evidence="18">
    <location>
        <begin position="718"/>
        <end position="758"/>
    </location>
</feature>
<dbReference type="PANTHER" id="PTHR33619:SF3">
    <property type="entry name" value="POLYSACCHARIDE EXPORT PROTEIN GFCE-RELATED"/>
    <property type="match status" value="1"/>
</dbReference>
<evidence type="ECO:0000259" key="19">
    <source>
        <dbReference type="Pfam" id="PF22461"/>
    </source>
</evidence>
<evidence type="ECO:0000313" key="20">
    <source>
        <dbReference type="EMBL" id="CEN35985.1"/>
    </source>
</evidence>
<evidence type="ECO:0000313" key="21">
    <source>
        <dbReference type="Proteomes" id="UP000038055"/>
    </source>
</evidence>
<dbReference type="InterPro" id="IPR049712">
    <property type="entry name" value="Poly_export"/>
</dbReference>
<dbReference type="InterPro" id="IPR003715">
    <property type="entry name" value="Poly_export_N"/>
</dbReference>
<evidence type="ECO:0000256" key="10">
    <source>
        <dbReference type="ARBA" id="ARBA00023114"/>
    </source>
</evidence>
<evidence type="ECO:0000256" key="14">
    <source>
        <dbReference type="ARBA" id="ARBA00023288"/>
    </source>
</evidence>
<evidence type="ECO:0000259" key="18">
    <source>
        <dbReference type="Pfam" id="PF10531"/>
    </source>
</evidence>
<keyword evidence="5" id="KW-0762">Sugar transport</keyword>
<protein>
    <submittedName>
        <fullName evidence="20">Polysaccharide biosynthesis/export protein</fullName>
    </submittedName>
</protein>
<feature type="chain" id="PRO_5002115746" evidence="16">
    <location>
        <begin position="22"/>
        <end position="822"/>
    </location>
</feature>
<dbReference type="GO" id="GO:0046930">
    <property type="term" value="C:pore complex"/>
    <property type="evidence" value="ECO:0007669"/>
    <property type="project" value="UniProtKB-KW"/>
</dbReference>
<evidence type="ECO:0000256" key="2">
    <source>
        <dbReference type="ARBA" id="ARBA00009450"/>
    </source>
</evidence>
<dbReference type="InterPro" id="IPR054765">
    <property type="entry name" value="SLBB_dom"/>
</dbReference>
<evidence type="ECO:0000256" key="7">
    <source>
        <dbReference type="ARBA" id="ARBA00022729"/>
    </source>
</evidence>
<evidence type="ECO:0000256" key="5">
    <source>
        <dbReference type="ARBA" id="ARBA00022597"/>
    </source>
</evidence>
<keyword evidence="12" id="KW-0564">Palmitate</keyword>
<feature type="domain" description="Soluble ligand binding" evidence="18">
    <location>
        <begin position="414"/>
        <end position="450"/>
    </location>
</feature>
<dbReference type="AlphaFoldDB" id="A0A0B7H9G2"/>
<keyword evidence="9" id="KW-0406">Ion transport</keyword>
<keyword evidence="15" id="KW-1133">Transmembrane helix</keyword>
<evidence type="ECO:0000256" key="16">
    <source>
        <dbReference type="SAM" id="SignalP"/>
    </source>
</evidence>
<sequence>MPKIKLLVIFLLFIGSFQTIVSQNNNNNDVNLDPQQISSINIDKISDEQLSIYWEKAKNQGYTLDQLITAARMRGMSDIQAMKLRQRILQLSIRKKSGNQQDNYSFQDREEETFGFTGNENKDSLAIQNKKDSIFGMNFFKNPKISFTPNMNMATPENYQVGPGDELLIEVWGATEGSFKQKVDTQGNIFINAIGKINVSGLSFEDVKTKINSHLKRIYSGISAPNGSYNKVYTGVTITQVRTVKVNIIGEVTVPGTYSLSALSTVLNALYACGGPTENGSFREINLVRNGQKIATFDVYEFLIHGSEKGNLPLKDQDVIIVPPYLNRVLIEGEVKRKGAYETKEGETLANLITFFGGFTSDAFTNTLVVERIKNAKREVKEVAFEDISNFLIQNGDKLKVHPITEEYQNRLSIGGAVYQPGTYEFKEGMTAYDLLNRANGVRKEASLDRGLIFRTLNRVDYQTINFSVKDLIEERNNIPLKDNDSIHIFYKDSLQMARFIKVEGAVNKPKELPFMENMTVEDVIALAGGLSQGADASTIDIFREINDGDFRKLSQDFKVSANNELTPVEGDVITLQPNDIVSVRYIKGYTPMQTITVEGEVVYPGIYSIRSKDERISDIIERVGGFSPYAYIKGATLIRKKLDEGDIKQEQFLDEIVMASSIGNDNDKALKKIEKKSTEYRIGIDLKKILQNKHSKYDLILNEGDVLLIPSEKQTIEIKGEVLAPSLVRYEKGLSLRDYVNRAGGFSDRAKKRSIYVMYANGDIKSTNNSLFFKNYPELEPGAIIIVPSKPERQRISTSETIGIISAITTMGVLIFNVLKK</sequence>
<dbReference type="PANTHER" id="PTHR33619">
    <property type="entry name" value="POLYSACCHARIDE EXPORT PROTEIN GFCE-RELATED"/>
    <property type="match status" value="1"/>
</dbReference>
<keyword evidence="11 15" id="KW-0472">Membrane</keyword>
<evidence type="ECO:0000256" key="6">
    <source>
        <dbReference type="ARBA" id="ARBA00022692"/>
    </source>
</evidence>
<dbReference type="Pfam" id="PF22461">
    <property type="entry name" value="SLBB_2"/>
    <property type="match status" value="1"/>
</dbReference>
<dbReference type="Gene3D" id="3.10.560.10">
    <property type="entry name" value="Outer membrane lipoprotein wza domain like"/>
    <property type="match status" value="6"/>
</dbReference>
<feature type="domain" description="SLBB" evidence="19">
    <location>
        <begin position="502"/>
        <end position="584"/>
    </location>
</feature>
<proteinExistence type="inferred from homology"/>
<name>A0A0B7H9G2_9FLAO</name>
<evidence type="ECO:0000256" key="12">
    <source>
        <dbReference type="ARBA" id="ARBA00023139"/>
    </source>
</evidence>
<feature type="signal peptide" evidence="16">
    <location>
        <begin position="1"/>
        <end position="21"/>
    </location>
</feature>